<accession>A0ABT9QMZ7</accession>
<organism evidence="1 2">
    <name type="scientific">Streptosporangium lutulentum</name>
    <dbReference type="NCBI Taxonomy" id="1461250"/>
    <lineage>
        <taxon>Bacteria</taxon>
        <taxon>Bacillati</taxon>
        <taxon>Actinomycetota</taxon>
        <taxon>Actinomycetes</taxon>
        <taxon>Streptosporangiales</taxon>
        <taxon>Streptosporangiaceae</taxon>
        <taxon>Streptosporangium</taxon>
    </lineage>
</organism>
<evidence type="ECO:0000313" key="1">
    <source>
        <dbReference type="EMBL" id="MDP9848142.1"/>
    </source>
</evidence>
<evidence type="ECO:0000313" key="2">
    <source>
        <dbReference type="Proteomes" id="UP001225356"/>
    </source>
</evidence>
<keyword evidence="2" id="KW-1185">Reference proteome</keyword>
<gene>
    <name evidence="1" type="ORF">J2853_007353</name>
</gene>
<proteinExistence type="predicted"/>
<comment type="caution">
    <text evidence="1">The sequence shown here is derived from an EMBL/GenBank/DDBJ whole genome shotgun (WGS) entry which is preliminary data.</text>
</comment>
<name>A0ABT9QMZ7_9ACTN</name>
<reference evidence="1 2" key="1">
    <citation type="submission" date="2023-07" db="EMBL/GenBank/DDBJ databases">
        <title>Sequencing the genomes of 1000 actinobacteria strains.</title>
        <authorList>
            <person name="Klenk H.-P."/>
        </authorList>
    </citation>
    <scope>NUCLEOTIDE SEQUENCE [LARGE SCALE GENOMIC DNA]</scope>
    <source>
        <strain evidence="1 2">DSM 46740</strain>
    </source>
</reference>
<protein>
    <submittedName>
        <fullName evidence="1">Uncharacterized protein</fullName>
    </submittedName>
</protein>
<dbReference type="EMBL" id="JAUSQU010000001">
    <property type="protein sequence ID" value="MDP9848142.1"/>
    <property type="molecule type" value="Genomic_DNA"/>
</dbReference>
<sequence>MAAHRRRRKKKLALDDWGPLAIRALLIVVDWWVNASGPR</sequence>
<dbReference type="Proteomes" id="UP001225356">
    <property type="component" value="Unassembled WGS sequence"/>
</dbReference>